<feature type="compositionally biased region" description="Acidic residues" evidence="1">
    <location>
        <begin position="307"/>
        <end position="334"/>
    </location>
</feature>
<evidence type="ECO:0000256" key="1">
    <source>
        <dbReference type="SAM" id="MobiDB-lite"/>
    </source>
</evidence>
<feature type="transmembrane region" description="Helical" evidence="2">
    <location>
        <begin position="242"/>
        <end position="265"/>
    </location>
</feature>
<proteinExistence type="predicted"/>
<organism evidence="3 4">
    <name type="scientific">Streblomastix strix</name>
    <dbReference type="NCBI Taxonomy" id="222440"/>
    <lineage>
        <taxon>Eukaryota</taxon>
        <taxon>Metamonada</taxon>
        <taxon>Preaxostyla</taxon>
        <taxon>Oxymonadida</taxon>
        <taxon>Streblomastigidae</taxon>
        <taxon>Streblomastix</taxon>
    </lineage>
</organism>
<accession>A0A5J4VEN7</accession>
<evidence type="ECO:0000313" key="4">
    <source>
        <dbReference type="Proteomes" id="UP000324800"/>
    </source>
</evidence>
<evidence type="ECO:0000256" key="2">
    <source>
        <dbReference type="SAM" id="Phobius"/>
    </source>
</evidence>
<keyword evidence="2" id="KW-0472">Membrane</keyword>
<dbReference type="AlphaFoldDB" id="A0A5J4VEN7"/>
<dbReference type="Proteomes" id="UP000324800">
    <property type="component" value="Unassembled WGS sequence"/>
</dbReference>
<name>A0A5J4VEN7_9EUKA</name>
<keyword evidence="2" id="KW-1133">Transmembrane helix</keyword>
<sequence>MYFLDQCISYEKESRIKFEELLGLHPNSVKILRSFGCLLRDIFRDDNTALLLFEEAESIDGSNQKRGNDQWDGEERITPYFTYILSICAFIVISIMIVTFVLTSINLSQIKSIYGALDQFADISLLRLFEEEDERVKQIYVDVREVITGSEQDQDGENLENGLAINNIWQEPVCLIDYLYIIANFDKDISMNQYWNDSSDNVKGNKIMFYLRSNIPLIASESAKRVSFEFIEQTRRNSSYQLVIDFLLGFFSVAVSVTINIIQFFKALKRVKDERKQIFFKFCSAKKVEWELLKRRLDEVKQFNNNGDEDEEEYDDDEEQKEQETESEQESEIDGIERDKSNKEERIKRQSIGKDKERKGMDVQIRKVVDVSRKELNQEEEEEEFSIQ</sequence>
<keyword evidence="2" id="KW-0812">Transmembrane</keyword>
<feature type="transmembrane region" description="Helical" evidence="2">
    <location>
        <begin position="80"/>
        <end position="102"/>
    </location>
</feature>
<protein>
    <submittedName>
        <fullName evidence="3">Uncharacterized protein</fullName>
    </submittedName>
</protein>
<dbReference type="EMBL" id="SNRW01007675">
    <property type="protein sequence ID" value="KAA6380864.1"/>
    <property type="molecule type" value="Genomic_DNA"/>
</dbReference>
<reference evidence="3 4" key="1">
    <citation type="submission" date="2019-03" db="EMBL/GenBank/DDBJ databases">
        <title>Single cell metagenomics reveals metabolic interactions within the superorganism composed of flagellate Streblomastix strix and complex community of Bacteroidetes bacteria on its surface.</title>
        <authorList>
            <person name="Treitli S.C."/>
            <person name="Kolisko M."/>
            <person name="Husnik F."/>
            <person name="Keeling P."/>
            <person name="Hampl V."/>
        </authorList>
    </citation>
    <scope>NUCLEOTIDE SEQUENCE [LARGE SCALE GENOMIC DNA]</scope>
    <source>
        <strain evidence="3">ST1C</strain>
    </source>
</reference>
<feature type="region of interest" description="Disordered" evidence="1">
    <location>
        <begin position="304"/>
        <end position="361"/>
    </location>
</feature>
<gene>
    <name evidence="3" type="ORF">EZS28_023609</name>
</gene>
<comment type="caution">
    <text evidence="3">The sequence shown here is derived from an EMBL/GenBank/DDBJ whole genome shotgun (WGS) entry which is preliminary data.</text>
</comment>
<evidence type="ECO:0000313" key="3">
    <source>
        <dbReference type="EMBL" id="KAA6380864.1"/>
    </source>
</evidence>
<feature type="compositionally biased region" description="Basic and acidic residues" evidence="1">
    <location>
        <begin position="335"/>
        <end position="361"/>
    </location>
</feature>